<comment type="caution">
    <text evidence="2">The sequence shown here is derived from an EMBL/GenBank/DDBJ whole genome shotgun (WGS) entry which is preliminary data.</text>
</comment>
<reference evidence="2 3" key="1">
    <citation type="submission" date="2018-11" db="EMBL/GenBank/DDBJ databases">
        <title>Microbial catabolism of amino acid.</title>
        <authorList>
            <person name="Hibi M."/>
            <person name="Ogawa J."/>
        </authorList>
    </citation>
    <scope>NUCLEOTIDE SEQUENCE [LARGE SCALE GENOMIC DNA]</scope>
    <source>
        <strain evidence="2 3">C31-06</strain>
    </source>
</reference>
<dbReference type="Proteomes" id="UP000287519">
    <property type="component" value="Unassembled WGS sequence"/>
</dbReference>
<accession>A0A402CAM3</accession>
<gene>
    <name evidence="2" type="ORF">Rhow_004266</name>
</gene>
<evidence type="ECO:0000313" key="2">
    <source>
        <dbReference type="EMBL" id="GCE40623.1"/>
    </source>
</evidence>
<sequence>MPPPRDRIAASKSARSTAPTQPVAHKAMHSAVNDNPDQRNGDATDFIA</sequence>
<keyword evidence="3" id="KW-1185">Reference proteome</keyword>
<dbReference type="EMBL" id="BHYM01000037">
    <property type="protein sequence ID" value="GCE40623.1"/>
    <property type="molecule type" value="Genomic_DNA"/>
</dbReference>
<proteinExistence type="predicted"/>
<dbReference type="AlphaFoldDB" id="A0A402CAM3"/>
<name>A0A402CAM3_RHOWR</name>
<feature type="region of interest" description="Disordered" evidence="1">
    <location>
        <begin position="1"/>
        <end position="48"/>
    </location>
</feature>
<protein>
    <submittedName>
        <fullName evidence="2">Uncharacterized protein</fullName>
    </submittedName>
</protein>
<evidence type="ECO:0000256" key="1">
    <source>
        <dbReference type="SAM" id="MobiDB-lite"/>
    </source>
</evidence>
<evidence type="ECO:0000313" key="3">
    <source>
        <dbReference type="Proteomes" id="UP000287519"/>
    </source>
</evidence>
<organism evidence="2 3">
    <name type="scientific">Rhodococcus wratislaviensis</name>
    <name type="common">Tsukamurella wratislaviensis</name>
    <dbReference type="NCBI Taxonomy" id="44752"/>
    <lineage>
        <taxon>Bacteria</taxon>
        <taxon>Bacillati</taxon>
        <taxon>Actinomycetota</taxon>
        <taxon>Actinomycetes</taxon>
        <taxon>Mycobacteriales</taxon>
        <taxon>Nocardiaceae</taxon>
        <taxon>Rhodococcus</taxon>
    </lineage>
</organism>